<feature type="compositionally biased region" description="Basic and acidic residues" evidence="1">
    <location>
        <begin position="949"/>
        <end position="966"/>
    </location>
</feature>
<dbReference type="HOGENOM" id="CLU_292184_0_0_6"/>
<evidence type="ECO:0000256" key="1">
    <source>
        <dbReference type="SAM" id="MobiDB-lite"/>
    </source>
</evidence>
<reference evidence="3" key="1">
    <citation type="submission" date="2014-09" db="EMBL/GenBank/DDBJ databases">
        <authorList>
            <person name="Gomez-Valero L."/>
        </authorList>
    </citation>
    <scope>NUCLEOTIDE SEQUENCE [LARGE SCALE GENOMIC DNA]</scope>
    <source>
        <strain evidence="3">ATCC700992</strain>
    </source>
</reference>
<dbReference type="Proteomes" id="UP000032430">
    <property type="component" value="Chromosome I"/>
</dbReference>
<feature type="region of interest" description="Disordered" evidence="1">
    <location>
        <begin position="936"/>
        <end position="1018"/>
    </location>
</feature>
<organism evidence="2 3">
    <name type="scientific">Legionella fallonii LLAP-10</name>
    <dbReference type="NCBI Taxonomy" id="1212491"/>
    <lineage>
        <taxon>Bacteria</taxon>
        <taxon>Pseudomonadati</taxon>
        <taxon>Pseudomonadota</taxon>
        <taxon>Gammaproteobacteria</taxon>
        <taxon>Legionellales</taxon>
        <taxon>Legionellaceae</taxon>
        <taxon>Legionella</taxon>
    </lineage>
</organism>
<protein>
    <submittedName>
        <fullName evidence="2">Uncharacterized protein</fullName>
    </submittedName>
</protein>
<dbReference type="EMBL" id="LN614827">
    <property type="protein sequence ID" value="CEG55605.1"/>
    <property type="molecule type" value="Genomic_DNA"/>
</dbReference>
<sequence>MNWYFYFNFAGLREPTYCLHTRSILLLLVHHNEMKDKLTVDLKKCTSYNDCCLQTNSVVHFMSIHNLPFEDQLLYLRSTVTNMQLLHRAEAYSSIELSFKQFDDIWGGPQDNQQFDELSVQVACLYYLSLYQLLISRNDVDVAERLLELKKAIETDKYINCVSWTLTDVPTMSTASTILDGNTDAANSINILLDLIKKKNLDLTVGALIRDCLNQVEQCIEHINQDNYAEYQKSLLTVMSRISISFDKKTEINRDIWSHDLFIELYAKLATAYAYSLEFEMRETDSIAGKYAVFEHLARVRQTVIEYGPATNLVDAELNQASKQLQKDIDDELERLAKMDYSNCAEGTATLVEGILQSILLAILDENSLYNESESVKKSHVFLACYNEIKRLLAANSQRIEVVDKVKNLHTLVKFIHRKTTITGIPTEELELLELRIQYEEILCSKNHRDLLSKIEIVKSKLKEKRKSLIGESSVIADDEQLKANYVSAAAELNREQQKLLSLINYYFAFYYHVMIGHYQGLNKRREREILVSKAILHYETAQSIRVAYLEELEDTAYGDLALLSTCQENYQNHLAWSIPHLMKLLKVEIAKADELFTKKDFAEAASAYMACWKFLDSHPELIVNNSVIQPKQILLNAARTYHLVKEYPQAWSCYALLLKSSDLLSLPELFEIRAFLSEYLNTQPLNTAERYSLENMHYMISQRVRGNSSQLSQVVLHGPREWQQEAYSELTTNFSKDNKLYPAFVHEVVSLYERYIRKHEELKETISIKAYLKNNFPCYGQILYDISANLNLQKLTLHKDFNSTAIANSFFQMAVERGCGPACYDYAIIKYNQDEYLDALRKFKMAILDMSWDNEEKKQDARNKIKRAQLELRRRHQANPLRLINERDRSPEHVSFYDEMQQFLKGQVPEIPQTPASPAPAALSPHLKYSVVEEPRQNYESSDDDEVSSDKGDVSFEKMDHEGSRQPKSILKTKNSGKRSYKVAFESGNNLTLFAPENAPSYDRRTKPSPQYQRQQDLLRQGKRECGDKLAKVDELSQPVLK</sequence>
<dbReference type="KEGG" id="lfa:LFA_0124"/>
<name>A0A098G283_9GAMM</name>
<gene>
    <name evidence="2" type="ORF">LFA_0124</name>
</gene>
<evidence type="ECO:0000313" key="2">
    <source>
        <dbReference type="EMBL" id="CEG55605.1"/>
    </source>
</evidence>
<dbReference type="AlphaFoldDB" id="A0A098G283"/>
<keyword evidence="3" id="KW-1185">Reference proteome</keyword>
<accession>A0A098G283</accession>
<proteinExistence type="predicted"/>
<evidence type="ECO:0000313" key="3">
    <source>
        <dbReference type="Proteomes" id="UP000032430"/>
    </source>
</evidence>
<feature type="compositionally biased region" description="Polar residues" evidence="1">
    <location>
        <begin position="1009"/>
        <end position="1018"/>
    </location>
</feature>